<feature type="compositionally biased region" description="Pro residues" evidence="1">
    <location>
        <begin position="134"/>
        <end position="148"/>
    </location>
</feature>
<dbReference type="Proteomes" id="UP000321518">
    <property type="component" value="Unassembled WGS sequence"/>
</dbReference>
<evidence type="ECO:0000256" key="1">
    <source>
        <dbReference type="SAM" id="MobiDB-lite"/>
    </source>
</evidence>
<sequence>MAATVAHELSQTLLDKPWSNAYPLSLLSDAADAVWPTSSVRRENELVALDIELPVEEWGEWSHGRAEEPRGTEVTATVKRQLEEDAPSCETAKCTKLDNNGSRSFDPLPVFLKRRAHAGGKKHRRRTTTRSLDPSPPPAVRPPAPQRAPPAATGPPSTSELSANDDFVFNFDFDFTANPPDKGGRKGKTRPTPAQLPPANETPVLTEQMLVHGVRFENYMPYLFDTPVEPKWSQITKRQPDRLAIQAAFSPGRSPGWKYLTENRRIKFLAMLDGMKWSFGDETLTVDAVSHLVRYAPLPLHILAREYASVIRLSEATQHAERELIRRLNSLRRVTPHQAAAIVLLRWLQPPHTRNRHYLFFTHPDGSLRFEDRGEPPWAWWFKRVETGDLCTAEVLDDWEKEVLAEEDWSGFE</sequence>
<accession>A0A511KL01</accession>
<dbReference type="EMBL" id="BJWK01000010">
    <property type="protein sequence ID" value="GEM10134.1"/>
    <property type="molecule type" value="Genomic_DNA"/>
</dbReference>
<organism evidence="2 3">
    <name type="scientific">Rhodotorula toruloides</name>
    <name type="common">Yeast</name>
    <name type="synonym">Rhodosporidium toruloides</name>
    <dbReference type="NCBI Taxonomy" id="5286"/>
    <lineage>
        <taxon>Eukaryota</taxon>
        <taxon>Fungi</taxon>
        <taxon>Dikarya</taxon>
        <taxon>Basidiomycota</taxon>
        <taxon>Pucciniomycotina</taxon>
        <taxon>Microbotryomycetes</taxon>
        <taxon>Sporidiobolales</taxon>
        <taxon>Sporidiobolaceae</taxon>
        <taxon>Rhodotorula</taxon>
    </lineage>
</organism>
<comment type="caution">
    <text evidence="2">The sequence shown here is derived from an EMBL/GenBank/DDBJ whole genome shotgun (WGS) entry which is preliminary data.</text>
</comment>
<dbReference type="AlphaFoldDB" id="A0A511KL01"/>
<reference evidence="2 3" key="1">
    <citation type="submission" date="2019-07" db="EMBL/GenBank/DDBJ databases">
        <title>Rhodotorula toruloides NBRC10032 genome sequencing.</title>
        <authorList>
            <person name="Shida Y."/>
            <person name="Takaku H."/>
            <person name="Ogasawara W."/>
            <person name="Mori K."/>
        </authorList>
    </citation>
    <scope>NUCLEOTIDE SEQUENCE [LARGE SCALE GENOMIC DNA]</scope>
    <source>
        <strain evidence="2 3">NBRC10032</strain>
    </source>
</reference>
<protein>
    <submittedName>
        <fullName evidence="2">Proteophosphoglycan ppg4</fullName>
    </submittedName>
</protein>
<dbReference type="OrthoDB" id="2528783at2759"/>
<gene>
    <name evidence="2" type="ORF">Rt10032_c10g4151</name>
</gene>
<evidence type="ECO:0000313" key="2">
    <source>
        <dbReference type="EMBL" id="GEM10134.1"/>
    </source>
</evidence>
<feature type="region of interest" description="Disordered" evidence="1">
    <location>
        <begin position="115"/>
        <end position="200"/>
    </location>
</feature>
<evidence type="ECO:0000313" key="3">
    <source>
        <dbReference type="Proteomes" id="UP000321518"/>
    </source>
</evidence>
<name>A0A511KL01_RHOTO</name>
<feature type="compositionally biased region" description="Low complexity" evidence="1">
    <location>
        <begin position="149"/>
        <end position="175"/>
    </location>
</feature>
<feature type="compositionally biased region" description="Basic residues" evidence="1">
    <location>
        <begin position="115"/>
        <end position="128"/>
    </location>
</feature>
<proteinExistence type="predicted"/>